<reference evidence="2" key="1">
    <citation type="submission" date="2023-10" db="EMBL/GenBank/DDBJ databases">
        <title>Development of a sustainable strategy for remediation of hydrocarbon-contaminated territories based on the waste exchange concept.</title>
        <authorList>
            <person name="Krivoruchko A."/>
        </authorList>
    </citation>
    <scope>NUCLEOTIDE SEQUENCE</scope>
    <source>
        <strain evidence="2">IEGM 68</strain>
    </source>
</reference>
<protein>
    <submittedName>
        <fullName evidence="2">DoxX family protein</fullName>
    </submittedName>
</protein>
<organism evidence="2 3">
    <name type="scientific">Rhodococcus oxybenzonivorans</name>
    <dbReference type="NCBI Taxonomy" id="1990687"/>
    <lineage>
        <taxon>Bacteria</taxon>
        <taxon>Bacillati</taxon>
        <taxon>Actinomycetota</taxon>
        <taxon>Actinomycetes</taxon>
        <taxon>Mycobacteriales</taxon>
        <taxon>Nocardiaceae</taxon>
        <taxon>Rhodococcus</taxon>
    </lineage>
</organism>
<dbReference type="EMBL" id="JAWLUP010000422">
    <property type="protein sequence ID" value="MDV7269246.1"/>
    <property type="molecule type" value="Genomic_DNA"/>
</dbReference>
<comment type="caution">
    <text evidence="2">The sequence shown here is derived from an EMBL/GenBank/DDBJ whole genome shotgun (WGS) entry which is preliminary data.</text>
</comment>
<feature type="non-terminal residue" evidence="2">
    <location>
        <position position="1"/>
    </location>
</feature>
<evidence type="ECO:0000313" key="2">
    <source>
        <dbReference type="EMBL" id="MDV7269246.1"/>
    </source>
</evidence>
<accession>A0AAE4V5F8</accession>
<sequence>AVLLTGYLGGAVATNMLTEQPLFSTILFPVYVGIFVWGGLWLRDAGVRTIMPIRR</sequence>
<name>A0AAE4V5F8_9NOCA</name>
<dbReference type="Proteomes" id="UP001185863">
    <property type="component" value="Unassembled WGS sequence"/>
</dbReference>
<evidence type="ECO:0000313" key="3">
    <source>
        <dbReference type="Proteomes" id="UP001185863"/>
    </source>
</evidence>
<evidence type="ECO:0000256" key="1">
    <source>
        <dbReference type="SAM" id="Phobius"/>
    </source>
</evidence>
<keyword evidence="1" id="KW-1133">Transmembrane helix</keyword>
<dbReference type="AlphaFoldDB" id="A0AAE4V5F8"/>
<gene>
    <name evidence="2" type="ORF">R4315_32530</name>
</gene>
<proteinExistence type="predicted"/>
<keyword evidence="1" id="KW-0472">Membrane</keyword>
<feature type="transmembrane region" description="Helical" evidence="1">
    <location>
        <begin position="22"/>
        <end position="42"/>
    </location>
</feature>
<keyword evidence="1" id="KW-0812">Transmembrane</keyword>